<evidence type="ECO:0000313" key="1">
    <source>
        <dbReference type="EMBL" id="EEQ98831.1"/>
    </source>
</evidence>
<dbReference type="EMBL" id="GG686213">
    <property type="protein sequence ID" value="EEQ98831.1"/>
    <property type="molecule type" value="Genomic_DNA"/>
</dbReference>
<dbReference type="InParanoid" id="C5LWN6"/>
<reference evidence="1 2" key="1">
    <citation type="submission" date="2008-07" db="EMBL/GenBank/DDBJ databases">
        <authorList>
            <person name="El-Sayed N."/>
            <person name="Caler E."/>
            <person name="Inman J."/>
            <person name="Amedeo P."/>
            <person name="Hass B."/>
            <person name="Wortman J."/>
        </authorList>
    </citation>
    <scope>NUCLEOTIDE SEQUENCE [LARGE SCALE GENOMIC DNA]</scope>
    <source>
        <strain evidence="2">ATCC 50983 / TXsc</strain>
    </source>
</reference>
<protein>
    <submittedName>
        <fullName evidence="1">Uncharacterized protein</fullName>
    </submittedName>
</protein>
<accession>C5LWN6</accession>
<dbReference type="OrthoDB" id="418161at2759"/>
<keyword evidence="2" id="KW-1185">Reference proteome</keyword>
<sequence>MILKEGRWDHRHTVVFSKDNEHNLPNQRSYFDRHREPLNFSTHPSLNDGLQSTGLKPTWKLPQEGQSPSKSVFRSSFYEPCTSEPPWLDRHHILFSKGNPTFGKNLRSYFDRPRELSVTPLKDSGADDPTFPRQLDVTWSLPPDGEKIKREQAKIADFFHPPGVVWIPLKKERAAAHS</sequence>
<organism evidence="2">
    <name type="scientific">Perkinsus marinus (strain ATCC 50983 / TXsc)</name>
    <dbReference type="NCBI Taxonomy" id="423536"/>
    <lineage>
        <taxon>Eukaryota</taxon>
        <taxon>Sar</taxon>
        <taxon>Alveolata</taxon>
        <taxon>Perkinsozoa</taxon>
        <taxon>Perkinsea</taxon>
        <taxon>Perkinsida</taxon>
        <taxon>Perkinsidae</taxon>
        <taxon>Perkinsus</taxon>
    </lineage>
</organism>
<name>C5LWN6_PERM5</name>
<dbReference type="Proteomes" id="UP000007800">
    <property type="component" value="Unassembled WGS sequence"/>
</dbReference>
<gene>
    <name evidence="1" type="ORF">Pmar_PMAR007212</name>
</gene>
<evidence type="ECO:0000313" key="2">
    <source>
        <dbReference type="Proteomes" id="UP000007800"/>
    </source>
</evidence>
<proteinExistence type="predicted"/>
<dbReference type="RefSeq" id="XP_002766114.1">
    <property type="nucleotide sequence ID" value="XM_002766068.1"/>
</dbReference>
<dbReference type="OMA" id="YEPCTSE"/>
<dbReference type="GeneID" id="9062960"/>
<dbReference type="AlphaFoldDB" id="C5LWN6"/>